<evidence type="ECO:0000256" key="1">
    <source>
        <dbReference type="ARBA" id="ARBA00006479"/>
    </source>
</evidence>
<comment type="similarity">
    <text evidence="1">Belongs to the ROK (NagC/XylR) family.</text>
</comment>
<dbReference type="eggNOG" id="COG1940">
    <property type="taxonomic scope" value="Bacteria"/>
</dbReference>
<dbReference type="InterPro" id="IPR043129">
    <property type="entry name" value="ATPase_NBD"/>
</dbReference>
<dbReference type="EMBL" id="CP002659">
    <property type="protein sequence ID" value="AEC02821.1"/>
    <property type="molecule type" value="Genomic_DNA"/>
</dbReference>
<dbReference type="GO" id="GO:0004340">
    <property type="term" value="F:glucokinase activity"/>
    <property type="evidence" value="ECO:0007669"/>
    <property type="project" value="UniProtKB-EC"/>
</dbReference>
<organism evidence="2 3">
    <name type="scientific">Parasphaerochaeta coccoides (strain ATCC BAA-1237 / DSM 17374 / SPN1)</name>
    <name type="common">Sphaerochaeta coccoides</name>
    <dbReference type="NCBI Taxonomy" id="760011"/>
    <lineage>
        <taxon>Bacteria</taxon>
        <taxon>Pseudomonadati</taxon>
        <taxon>Spirochaetota</taxon>
        <taxon>Spirochaetia</taxon>
        <taxon>Spirochaetales</taxon>
        <taxon>Sphaerochaetaceae</taxon>
        <taxon>Parasphaerochaeta</taxon>
    </lineage>
</organism>
<gene>
    <name evidence="2" type="ordered locus">Spico_1622</name>
</gene>
<sequence>MIVVGIDIGGTKCAVSLGDVTDATYEIFVKMPVRQTRDYTVQGMLEQCVKDIQSCIAERPDSPPVAVGISCGGPLDSRHGLILSPPNLPGWDSVPIRDFIASRTGLPTWLCNDANAGALAEWHYGAGKGCDSMVFLTFGTGLGAGLILDGRLYVGANDMAGEVGHIRLAPTGPPGYGKKGSFEGFCSGGGIALQAQAHAREWLAEGKKTLLCTDESTITAISARTVGEAAQQGDPLAVSIMTTVGRKLGLGLSVIMDILNPERIIIGGIFQRSYDYIWPEASRVLAAESLALNAEACTVMPAALKENIGDVSALISAYYHSKKEWQ</sequence>
<dbReference type="RefSeq" id="WP_013740215.1">
    <property type="nucleotide sequence ID" value="NC_015436.1"/>
</dbReference>
<dbReference type="SUPFAM" id="SSF53067">
    <property type="entry name" value="Actin-like ATPase domain"/>
    <property type="match status" value="1"/>
</dbReference>
<dbReference type="CDD" id="cd23763">
    <property type="entry name" value="ASKHA_ATPase_ROK"/>
    <property type="match status" value="1"/>
</dbReference>
<dbReference type="OrthoDB" id="369851at2"/>
<keyword evidence="3" id="KW-1185">Reference proteome</keyword>
<name>F4GJS4_PARC1</name>
<dbReference type="PANTHER" id="PTHR18964">
    <property type="entry name" value="ROK (REPRESSOR, ORF, KINASE) FAMILY"/>
    <property type="match status" value="1"/>
</dbReference>
<reference evidence="2 3" key="2">
    <citation type="journal article" date="2012" name="Stand. Genomic Sci.">
        <title>Complete genome sequence of the termite hindgut bacterium Spirochaeta coccoides type strain (SPN1(T)), reclassification in the genus Sphaerochaeta as Sphaerochaeta coccoides comb. nov. and emendations of the family Spirochaetaceae and the genus Sphaerochaeta.</title>
        <authorList>
            <person name="Abt B."/>
            <person name="Han C."/>
            <person name="Scheuner C."/>
            <person name="Lu M."/>
            <person name="Lapidus A."/>
            <person name="Nolan M."/>
            <person name="Lucas S."/>
            <person name="Hammon N."/>
            <person name="Deshpande S."/>
            <person name="Cheng J.F."/>
            <person name="Tapia R."/>
            <person name="Goodwin L.A."/>
            <person name="Pitluck S."/>
            <person name="Liolios K."/>
            <person name="Pagani I."/>
            <person name="Ivanova N."/>
            <person name="Mavromatis K."/>
            <person name="Mikhailova N."/>
            <person name="Huntemann M."/>
            <person name="Pati A."/>
            <person name="Chen A."/>
            <person name="Palaniappan K."/>
            <person name="Land M."/>
            <person name="Hauser L."/>
            <person name="Brambilla E.M."/>
            <person name="Rohde M."/>
            <person name="Spring S."/>
            <person name="Gronow S."/>
            <person name="Goker M."/>
            <person name="Woyke T."/>
            <person name="Bristow J."/>
            <person name="Eisen J.A."/>
            <person name="Markowitz V."/>
            <person name="Hugenholtz P."/>
            <person name="Kyrpides N.C."/>
            <person name="Klenk H.P."/>
            <person name="Detter J.C."/>
        </authorList>
    </citation>
    <scope>NUCLEOTIDE SEQUENCE [LARGE SCALE GENOMIC DNA]</scope>
    <source>
        <strain evidence="3">ATCC BAA-1237 / DSM 17374 / SPN1</strain>
    </source>
</reference>
<keyword evidence="2" id="KW-0808">Transferase</keyword>
<dbReference type="Proteomes" id="UP000007939">
    <property type="component" value="Chromosome"/>
</dbReference>
<dbReference type="KEGG" id="scc:Spico_1622"/>
<dbReference type="InterPro" id="IPR000600">
    <property type="entry name" value="ROK"/>
</dbReference>
<dbReference type="Gene3D" id="3.30.420.40">
    <property type="match status" value="2"/>
</dbReference>
<evidence type="ECO:0000313" key="3">
    <source>
        <dbReference type="Proteomes" id="UP000007939"/>
    </source>
</evidence>
<evidence type="ECO:0000313" key="2">
    <source>
        <dbReference type="EMBL" id="AEC02821.1"/>
    </source>
</evidence>
<reference evidence="3" key="1">
    <citation type="submission" date="2011-04" db="EMBL/GenBank/DDBJ databases">
        <title>The complete genome of Spirochaeta coccoides DSM 17374.</title>
        <authorList>
            <person name="Lucas S."/>
            <person name="Copeland A."/>
            <person name="Lapidus A."/>
            <person name="Bruce D."/>
            <person name="Goodwin L."/>
            <person name="Pitluck S."/>
            <person name="Peters L."/>
            <person name="Kyrpides N."/>
            <person name="Mavromatis K."/>
            <person name="Pagani I."/>
            <person name="Ivanova N."/>
            <person name="Ovchinnikova G."/>
            <person name="Lu M."/>
            <person name="Detter J.C."/>
            <person name="Tapia R."/>
            <person name="Han C."/>
            <person name="Land M."/>
            <person name="Hauser L."/>
            <person name="Markowitz V."/>
            <person name="Cheng J.-F."/>
            <person name="Hugenholtz P."/>
            <person name="Woyke T."/>
            <person name="Wu D."/>
            <person name="Spring S."/>
            <person name="Schroeder M."/>
            <person name="Brambilla E."/>
            <person name="Klenk H.-P."/>
            <person name="Eisen J.A."/>
        </authorList>
    </citation>
    <scope>NUCLEOTIDE SEQUENCE [LARGE SCALE GENOMIC DNA]</scope>
    <source>
        <strain evidence="3">ATCC BAA-1237 / DSM 17374 / SPN1</strain>
    </source>
</reference>
<dbReference type="STRING" id="760011.Spico_1622"/>
<dbReference type="AlphaFoldDB" id="F4GJS4"/>
<protein>
    <submittedName>
        <fullName evidence="2">Glucokinase</fullName>
        <ecNumber evidence="2">2.7.1.2</ecNumber>
    </submittedName>
</protein>
<accession>F4GJS4</accession>
<dbReference type="EC" id="2.7.1.2" evidence="2"/>
<dbReference type="Pfam" id="PF00480">
    <property type="entry name" value="ROK"/>
    <property type="match status" value="1"/>
</dbReference>
<dbReference type="HOGENOM" id="CLU_036604_0_4_12"/>
<proteinExistence type="inferred from homology"/>
<dbReference type="PANTHER" id="PTHR18964:SF149">
    <property type="entry name" value="BIFUNCTIONAL UDP-N-ACETYLGLUCOSAMINE 2-EPIMERASE_N-ACETYLMANNOSAMINE KINASE"/>
    <property type="match status" value="1"/>
</dbReference>